<dbReference type="Gene3D" id="1.10.150.130">
    <property type="match status" value="1"/>
</dbReference>
<comment type="similarity">
    <text evidence="1">Belongs to the 'phage' integrase family.</text>
</comment>
<organism evidence="6 7">
    <name type="scientific">Bizionia sediminis</name>
    <dbReference type="NCBI Taxonomy" id="1737064"/>
    <lineage>
        <taxon>Bacteria</taxon>
        <taxon>Pseudomonadati</taxon>
        <taxon>Bacteroidota</taxon>
        <taxon>Flavobacteriia</taxon>
        <taxon>Flavobacteriales</taxon>
        <taxon>Flavobacteriaceae</taxon>
        <taxon>Bizionia</taxon>
    </lineage>
</organism>
<evidence type="ECO:0000259" key="5">
    <source>
        <dbReference type="PROSITE" id="PS51898"/>
    </source>
</evidence>
<keyword evidence="2" id="KW-0229">DNA integration</keyword>
<gene>
    <name evidence="6" type="ORF">ACFSQP_12005</name>
</gene>
<feature type="domain" description="Tyr recombinase" evidence="5">
    <location>
        <begin position="197"/>
        <end position="369"/>
    </location>
</feature>
<dbReference type="InterPro" id="IPR050090">
    <property type="entry name" value="Tyrosine_recombinase_XerCD"/>
</dbReference>
<protein>
    <submittedName>
        <fullName evidence="6">Tyrosine-type recombinase/integrase</fullName>
    </submittedName>
</protein>
<dbReference type="InterPro" id="IPR010998">
    <property type="entry name" value="Integrase_recombinase_N"/>
</dbReference>
<dbReference type="InterPro" id="IPR004107">
    <property type="entry name" value="Integrase_SAM-like_N"/>
</dbReference>
<evidence type="ECO:0000256" key="1">
    <source>
        <dbReference type="ARBA" id="ARBA00008857"/>
    </source>
</evidence>
<evidence type="ECO:0000313" key="6">
    <source>
        <dbReference type="EMBL" id="MFD2552536.1"/>
    </source>
</evidence>
<keyword evidence="3" id="KW-0238">DNA-binding</keyword>
<dbReference type="Pfam" id="PF00589">
    <property type="entry name" value="Phage_integrase"/>
    <property type="match status" value="1"/>
</dbReference>
<dbReference type="InterPro" id="IPR011010">
    <property type="entry name" value="DNA_brk_join_enz"/>
</dbReference>
<dbReference type="Gene3D" id="1.10.443.10">
    <property type="entry name" value="Intergrase catalytic core"/>
    <property type="match status" value="1"/>
</dbReference>
<dbReference type="RefSeq" id="WP_376894836.1">
    <property type="nucleotide sequence ID" value="NZ_JBHULS010000007.1"/>
</dbReference>
<comment type="caution">
    <text evidence="6">The sequence shown here is derived from an EMBL/GenBank/DDBJ whole genome shotgun (WGS) entry which is preliminary data.</text>
</comment>
<dbReference type="PANTHER" id="PTHR30349">
    <property type="entry name" value="PHAGE INTEGRASE-RELATED"/>
    <property type="match status" value="1"/>
</dbReference>
<dbReference type="PROSITE" id="PS51898">
    <property type="entry name" value="TYR_RECOMBINASE"/>
    <property type="match status" value="1"/>
</dbReference>
<dbReference type="PANTHER" id="PTHR30349:SF41">
    <property type="entry name" value="INTEGRASE_RECOMBINASE PROTEIN MJ0367-RELATED"/>
    <property type="match status" value="1"/>
</dbReference>
<dbReference type="InterPro" id="IPR013762">
    <property type="entry name" value="Integrase-like_cat_sf"/>
</dbReference>
<evidence type="ECO:0000256" key="2">
    <source>
        <dbReference type="ARBA" id="ARBA00022908"/>
    </source>
</evidence>
<proteinExistence type="inferred from homology"/>
<evidence type="ECO:0000256" key="3">
    <source>
        <dbReference type="ARBA" id="ARBA00023125"/>
    </source>
</evidence>
<dbReference type="EMBL" id="JBHULS010000007">
    <property type="protein sequence ID" value="MFD2552536.1"/>
    <property type="molecule type" value="Genomic_DNA"/>
</dbReference>
<name>A0ABW5KU77_9FLAO</name>
<evidence type="ECO:0000256" key="4">
    <source>
        <dbReference type="ARBA" id="ARBA00023172"/>
    </source>
</evidence>
<dbReference type="Proteomes" id="UP001597472">
    <property type="component" value="Unassembled WGS sequence"/>
</dbReference>
<reference evidence="7" key="1">
    <citation type="journal article" date="2019" name="Int. J. Syst. Evol. Microbiol.">
        <title>The Global Catalogue of Microorganisms (GCM) 10K type strain sequencing project: providing services to taxonomists for standard genome sequencing and annotation.</title>
        <authorList>
            <consortium name="The Broad Institute Genomics Platform"/>
            <consortium name="The Broad Institute Genome Sequencing Center for Infectious Disease"/>
            <person name="Wu L."/>
            <person name="Ma J."/>
        </authorList>
    </citation>
    <scope>NUCLEOTIDE SEQUENCE [LARGE SCALE GENOMIC DNA]</scope>
    <source>
        <strain evidence="7">KCTC 42587</strain>
    </source>
</reference>
<evidence type="ECO:0000313" key="7">
    <source>
        <dbReference type="Proteomes" id="UP001597472"/>
    </source>
</evidence>
<dbReference type="InterPro" id="IPR002104">
    <property type="entry name" value="Integrase_catalytic"/>
</dbReference>
<keyword evidence="4" id="KW-0233">DNA recombination</keyword>
<accession>A0ABW5KU77</accession>
<sequence length="396" mass="45455">MKTSITLKPLQHKNKAQIAIGFTYNHAVKTYVKGFKGVLWSRTHSTFYVAFAPHALHALFEYLRKGRYYVDYSAFIKKKPETVKPPAKTKMYNALSLQHKNILKQYVLHLKGRRLSAATVNTYSYFVLRFLFEFKTLQIEGWRTKHIHTFMSKVMAKENYSISSHRQCVSAFKYLTSLLDLPDFDASDFKRPKKDKKLPTVVSKEAVIRLIQVTKNLKHRVAIALLYSCGLRVGELLALKPSDLNFERQQVFIRRGKGRKDRMVGMATTIQPMLLNYINTYQPQAYLIEGRDGAMYSASSVRRFLKDACKLAGIAPAISPHALRHSYATHMLENGVDLRYIQTLLGHSKPETTMVYTHVAKSQLMRISNPLDVTVNAIRSTKKDAKKVTISRQFNK</sequence>
<dbReference type="SUPFAM" id="SSF56349">
    <property type="entry name" value="DNA breaking-rejoining enzymes"/>
    <property type="match status" value="1"/>
</dbReference>
<dbReference type="Pfam" id="PF13495">
    <property type="entry name" value="Phage_int_SAM_4"/>
    <property type="match status" value="1"/>
</dbReference>
<keyword evidence="7" id="KW-1185">Reference proteome</keyword>